<evidence type="ECO:0000256" key="5">
    <source>
        <dbReference type="ARBA" id="ARBA00022670"/>
    </source>
</evidence>
<evidence type="ECO:0000313" key="17">
    <source>
        <dbReference type="EMBL" id="ODH13666.1"/>
    </source>
</evidence>
<evidence type="ECO:0000256" key="12">
    <source>
        <dbReference type="ARBA" id="ARBA00023186"/>
    </source>
</evidence>
<evidence type="ECO:0000256" key="13">
    <source>
        <dbReference type="RuleBase" id="RU004187"/>
    </source>
</evidence>
<dbReference type="InterPro" id="IPR027409">
    <property type="entry name" value="GroEL-like_apical_dom_sf"/>
</dbReference>
<evidence type="ECO:0000256" key="1">
    <source>
        <dbReference type="ARBA" id="ARBA00001947"/>
    </source>
</evidence>
<dbReference type="Gene3D" id="3.30.260.10">
    <property type="entry name" value="TCP-1-like chaperonin intermediate domain"/>
    <property type="match status" value="1"/>
</dbReference>
<evidence type="ECO:0000256" key="7">
    <source>
        <dbReference type="ARBA" id="ARBA00022741"/>
    </source>
</evidence>
<feature type="region of interest" description="Disordered" evidence="14">
    <location>
        <begin position="1035"/>
        <end position="1090"/>
    </location>
</feature>
<dbReference type="CDD" id="cd07331">
    <property type="entry name" value="M48C_Oma1_like"/>
    <property type="match status" value="1"/>
</dbReference>
<dbReference type="SUPFAM" id="SSF54849">
    <property type="entry name" value="GroEL-intermediate domain like"/>
    <property type="match status" value="1"/>
</dbReference>
<evidence type="ECO:0000256" key="6">
    <source>
        <dbReference type="ARBA" id="ARBA00022723"/>
    </source>
</evidence>
<dbReference type="GO" id="GO:0005524">
    <property type="term" value="F:ATP binding"/>
    <property type="evidence" value="ECO:0007669"/>
    <property type="project" value="UniProtKB-KW"/>
</dbReference>
<evidence type="ECO:0000313" key="18">
    <source>
        <dbReference type="Proteomes" id="UP000242814"/>
    </source>
</evidence>
<keyword evidence="11" id="KW-0482">Metalloprotease</keyword>
<dbReference type="GO" id="GO:0051082">
    <property type="term" value="F:unfolded protein binding"/>
    <property type="evidence" value="ECO:0007669"/>
    <property type="project" value="InterPro"/>
</dbReference>
<organism evidence="17 18">
    <name type="scientific">Paracoccidioides brasiliensis</name>
    <dbReference type="NCBI Taxonomy" id="121759"/>
    <lineage>
        <taxon>Eukaryota</taxon>
        <taxon>Fungi</taxon>
        <taxon>Dikarya</taxon>
        <taxon>Ascomycota</taxon>
        <taxon>Pezizomycotina</taxon>
        <taxon>Eurotiomycetes</taxon>
        <taxon>Eurotiomycetidae</taxon>
        <taxon>Onygenales</taxon>
        <taxon>Ajellomycetaceae</taxon>
        <taxon>Paracoccidioides</taxon>
    </lineage>
</organism>
<dbReference type="Pfam" id="PF00118">
    <property type="entry name" value="Cpn60_TCP1"/>
    <property type="match status" value="1"/>
</dbReference>
<reference evidence="17 18" key="1">
    <citation type="submission" date="2016-06" db="EMBL/GenBank/DDBJ databases">
        <authorList>
            <person name="Kjaerup R.B."/>
            <person name="Dalgaard T.S."/>
            <person name="Juul-Madsen H.R."/>
        </authorList>
    </citation>
    <scope>NUCLEOTIDE SEQUENCE [LARGE SCALE GENOMIC DNA]</scope>
    <source>
        <strain evidence="17 18">Pb300</strain>
    </source>
</reference>
<feature type="compositionally biased region" description="Acidic residues" evidence="14">
    <location>
        <begin position="1054"/>
        <end position="1089"/>
    </location>
</feature>
<feature type="transmembrane region" description="Helical" evidence="15">
    <location>
        <begin position="219"/>
        <end position="236"/>
    </location>
</feature>
<dbReference type="GO" id="GO:0006508">
    <property type="term" value="P:proteolysis"/>
    <property type="evidence" value="ECO:0007669"/>
    <property type="project" value="UniProtKB-KW"/>
</dbReference>
<keyword evidence="5" id="KW-0645">Protease</keyword>
<keyword evidence="15" id="KW-0812">Transmembrane</keyword>
<dbReference type="GO" id="GO:0004222">
    <property type="term" value="F:metalloendopeptidase activity"/>
    <property type="evidence" value="ECO:0007669"/>
    <property type="project" value="InterPro"/>
</dbReference>
<keyword evidence="8" id="KW-0378">Hydrolase</keyword>
<dbReference type="SUPFAM" id="SSF52029">
    <property type="entry name" value="GroEL apical domain-like"/>
    <property type="match status" value="1"/>
</dbReference>
<dbReference type="GO" id="GO:0005737">
    <property type="term" value="C:cytoplasm"/>
    <property type="evidence" value="ECO:0007669"/>
    <property type="project" value="UniProtKB-SubCell"/>
</dbReference>
<dbReference type="PANTHER" id="PTHR11353">
    <property type="entry name" value="CHAPERONIN"/>
    <property type="match status" value="1"/>
</dbReference>
<evidence type="ECO:0000256" key="8">
    <source>
        <dbReference type="ARBA" id="ARBA00022801"/>
    </source>
</evidence>
<keyword evidence="7 13" id="KW-0547">Nucleotide-binding</keyword>
<protein>
    <submittedName>
        <fullName evidence="17">T-complex protein 1 subunit theta</fullName>
    </submittedName>
</protein>
<dbReference type="FunFam" id="3.50.7.10:FF:000008">
    <property type="entry name" value="T-complex protein 1 subunit theta"/>
    <property type="match status" value="1"/>
</dbReference>
<keyword evidence="10 13" id="KW-0067">ATP-binding</keyword>
<evidence type="ECO:0000256" key="10">
    <source>
        <dbReference type="ARBA" id="ARBA00022840"/>
    </source>
</evidence>
<comment type="cofactor">
    <cofactor evidence="1">
        <name>Zn(2+)</name>
        <dbReference type="ChEBI" id="CHEBI:29105"/>
    </cofactor>
</comment>
<dbReference type="AlphaFoldDB" id="A0A1D2J5V1"/>
<dbReference type="GO" id="GO:0046872">
    <property type="term" value="F:metal ion binding"/>
    <property type="evidence" value="ECO:0007669"/>
    <property type="project" value="UniProtKB-KW"/>
</dbReference>
<keyword evidence="4" id="KW-0963">Cytoplasm</keyword>
<dbReference type="InterPro" id="IPR002423">
    <property type="entry name" value="Cpn60/GroEL/TCP-1"/>
</dbReference>
<comment type="subcellular location">
    <subcellularLocation>
        <location evidence="2">Cytoplasm</location>
    </subcellularLocation>
</comment>
<dbReference type="InterPro" id="IPR027413">
    <property type="entry name" value="GROEL-like_equatorial_sf"/>
</dbReference>
<keyword evidence="9" id="KW-0862">Zinc</keyword>
<keyword evidence="6" id="KW-0479">Metal-binding</keyword>
<keyword evidence="12 13" id="KW-0143">Chaperone</keyword>
<sequence length="1161" mass="127968">MSCGRRSGRAVTILSRSLFRQSPSVRTTICTGNLKKVFVGDTRANLATWSLRRWLSSAPTSPATPALALISTAGSNPAPLPIPATHSRKLCVCSHAFSSPRERSLNTLRHSLDRQRTGPAVPAYFYRSSTHHPLNSDTFLRFQTHADLQRPLQQQHCRPFSQWHGQQQQRRHGEGGYTYRTFDGRGGYGQGYGGGGGGGGGRRWWMYYQLMNFWEQHRLVIICGGSVIVVFYAWNLEVVPMTGRLRFNCISNEFEMRYGKQAYEMVVQEYHGRLLPNSHPLVRYVDSVFRQLILTSHPQLGKGDEMLKRLNWKVHVIDSPEMNAFVLPGGNVFVFTGILPICRDRDGLAAILGHEIAHVLAHHMAERLSSKIVVVIATVVVSKLFEVSENLMSTIFNLILSLPNSRVQELEADQIGLMMMAKGCFKPEAAAALWSRMQQAEKRAPMHILSTHPSSGTRMKAIQELLPEADLAYDDSGCGVTGRYGRSFKHPPLEASRIDSGDKKFQHPQPATQQQHLFSISALCIRDTSPSPTRRPTRKRSTSIHVVVNSQRPKCWAVQTGLYKYRNIQPANCPPPSQNSHDAEDGAVLRNIEACRSIAQTVQTSLGPNGRNKIIINHLQKLTLTSDAATILRELEVVHPAAKLVVMASQQQEAEMGDATNLVIVLTGELLKKAEELLRMGLKTSDIVLGYEKAQGLALKCLDDLEVDRLKELRSTSELSKAVRTVIGSKQSGSEDILAPLVAEAVLTVLPKNPANFNVDNVRVVKIMGGSLDQSRVVKGMVFGREPDGTIKKANKAKVGVFSCPIDISQTETKGTVLLHNAQEMLDYTKGEEARLEATIKELYDSGIRVVVAGSTVGELAMHYLNRFNILVIKILSKFELRRLCRVVGATPLARLGAPMPDEMGSIDVVETLEIGGDRVTVFRQEDAGAVTRTATIVLRGATQNHLDDVERAIDDGVNVIKAVTKDPRLVPGAGATELQLVERVSSIADKTPGLPQYAIRKYAEAFEVIPRTLAESAGLDATEVLSHLYTAHQQRRSAGGNKKQQAVNHAVGEEVEEVEEEEEDEDEEEEVEEEEESENASLSEDEEPYWTTGVDLQASSATGTIDAVEEGILDLLASKAWAIRLATEAARTVLSVDQIIVARQAGGPKPPGQNPNWDED</sequence>
<dbReference type="SUPFAM" id="SSF48592">
    <property type="entry name" value="GroEL equatorial domain-like"/>
    <property type="match status" value="2"/>
</dbReference>
<evidence type="ECO:0000256" key="9">
    <source>
        <dbReference type="ARBA" id="ARBA00022833"/>
    </source>
</evidence>
<dbReference type="Pfam" id="PF01435">
    <property type="entry name" value="Peptidase_M48"/>
    <property type="match status" value="1"/>
</dbReference>
<evidence type="ECO:0000256" key="2">
    <source>
        <dbReference type="ARBA" id="ARBA00004496"/>
    </source>
</evidence>
<evidence type="ECO:0000256" key="15">
    <source>
        <dbReference type="SAM" id="Phobius"/>
    </source>
</evidence>
<evidence type="ECO:0000259" key="16">
    <source>
        <dbReference type="Pfam" id="PF01435"/>
    </source>
</evidence>
<dbReference type="NCBIfam" id="TIGR02346">
    <property type="entry name" value="chap_CCT_theta"/>
    <property type="match status" value="1"/>
</dbReference>
<gene>
    <name evidence="17" type="ORF">ACO22_07029</name>
</gene>
<evidence type="ECO:0000256" key="14">
    <source>
        <dbReference type="SAM" id="MobiDB-lite"/>
    </source>
</evidence>
<accession>A0A1D2J5V1</accession>
<dbReference type="GO" id="GO:0140662">
    <property type="term" value="F:ATP-dependent protein folding chaperone"/>
    <property type="evidence" value="ECO:0007669"/>
    <property type="project" value="InterPro"/>
</dbReference>
<dbReference type="VEuPathDB" id="FungiDB:PABG_03488"/>
<dbReference type="EMBL" id="LZYO01000440">
    <property type="protein sequence ID" value="ODH13666.1"/>
    <property type="molecule type" value="Genomic_DNA"/>
</dbReference>
<dbReference type="GO" id="GO:0016887">
    <property type="term" value="F:ATP hydrolysis activity"/>
    <property type="evidence" value="ECO:0007669"/>
    <property type="project" value="InterPro"/>
</dbReference>
<dbReference type="InterPro" id="IPR017998">
    <property type="entry name" value="Chaperone_TCP-1"/>
</dbReference>
<comment type="caution">
    <text evidence="17">The sequence shown here is derived from an EMBL/GenBank/DDBJ whole genome shotgun (WGS) entry which is preliminary data.</text>
</comment>
<dbReference type="InterPro" id="IPR012721">
    <property type="entry name" value="Chap_CCT_theta"/>
</dbReference>
<keyword evidence="15" id="KW-1133">Transmembrane helix</keyword>
<dbReference type="InterPro" id="IPR001915">
    <property type="entry name" value="Peptidase_M48"/>
</dbReference>
<dbReference type="Gene3D" id="3.30.2010.10">
    <property type="entry name" value="Metalloproteases ('zincins'), catalytic domain"/>
    <property type="match status" value="1"/>
</dbReference>
<dbReference type="Gene3D" id="3.50.7.10">
    <property type="entry name" value="GroEL"/>
    <property type="match status" value="1"/>
</dbReference>
<dbReference type="PRINTS" id="PR00304">
    <property type="entry name" value="TCOMPLEXTCP1"/>
</dbReference>
<proteinExistence type="inferred from homology"/>
<dbReference type="Proteomes" id="UP000242814">
    <property type="component" value="Unassembled WGS sequence"/>
</dbReference>
<dbReference type="VEuPathDB" id="FungiDB:PADG_02057"/>
<evidence type="ECO:0000256" key="11">
    <source>
        <dbReference type="ARBA" id="ARBA00023049"/>
    </source>
</evidence>
<dbReference type="CDD" id="cd03341">
    <property type="entry name" value="TCP1_theta"/>
    <property type="match status" value="1"/>
</dbReference>
<keyword evidence="15" id="KW-0472">Membrane</keyword>
<evidence type="ECO:0000256" key="3">
    <source>
        <dbReference type="ARBA" id="ARBA00008020"/>
    </source>
</evidence>
<dbReference type="InterPro" id="IPR027410">
    <property type="entry name" value="TCP-1-like_intermed_sf"/>
</dbReference>
<name>A0A1D2J5V1_PARBR</name>
<feature type="domain" description="Peptidase M48" evidence="16">
    <location>
        <begin position="309"/>
        <end position="464"/>
    </location>
</feature>
<evidence type="ECO:0000256" key="4">
    <source>
        <dbReference type="ARBA" id="ARBA00022490"/>
    </source>
</evidence>
<comment type="similarity">
    <text evidence="3 13">Belongs to the TCP-1 chaperonin family.</text>
</comment>
<dbReference type="Gene3D" id="1.10.560.10">
    <property type="entry name" value="GroEL-like equatorial domain"/>
    <property type="match status" value="2"/>
</dbReference>